<name>A0ABD0VRU2_DENTH</name>
<keyword evidence="7" id="KW-1185">Reference proteome</keyword>
<dbReference type="InterPro" id="IPR039780">
    <property type="entry name" value="Mot2"/>
</dbReference>
<dbReference type="InterPro" id="IPR001841">
    <property type="entry name" value="Znf_RING"/>
</dbReference>
<keyword evidence="1" id="KW-0862">Zinc</keyword>
<dbReference type="Gene3D" id="3.30.70.330">
    <property type="match status" value="1"/>
</dbReference>
<sequence length="876" mass="97027">MGTNQGCSSLSKMGGQQEGICPMCMEEMDLTDQELQPCICGYEICLWCWHFIIQTATKDGSDARCPACHRPYDKEKILKRTISKERLEMVNANKKHKLQKNKQRLTNLGIDLNSIRVIRRNIVYIAGIPKSLSDEKTLRKKEYLGQYGKIVKIFFAQTDTSRQYYSSDSCIVYATFSTEEEALCCIQVVNGYILDGRLLKASFGTTRYCYSWLNNLPCKNSDCLYVHDVVPREDICSREEVIPFCTSKLQQCPGVAFTNLKQHSGSFLPPPLGTKNSLHLLGHMTNNRYIQSDDFGRSYASVAASHGQSKPSSGAEAYFPSNAEDHNHVSNAVSSSRNEMPLPKEGMEKLSLAMPLVGICHSEKTCSLDCKTATETNLVAEDNKCRSSFCDNDMSEEIVGEPFFSHSHGNSQLSTSQANVRTHAAATSLNSLTNISKWNCESLGSVAKNNYSEWDDFGAVSRKCDSFSSLQTLPGNSTSTPQNALPSYDWSRIHSDLGSAKFSYSFEDESLSAPFSKELKDFSTFSTISTNLFQKFDKPSSILPAKPMLFHGEQKKLCSRPSSNSSLDFEFTAIDKTRDEKFLIESYIEQCEDRILSDILAQDLDTIDDLGNKHSILEQLGSSSDDFSRISNSSVPSARDGSKSYFSMMEDLCGAIGQLSPWSNSASDLTKNSSCSEIMAEEQAYMKDSFNKFNLETSKTSKVLNNTSLVPATMLVGDFASSLGSLSRPISQHPYSNSILRTTLSTPPGFPPRNTNPAAGTTPQSQPHNSFSATSFSNTKATSSIHSNFAKNTSSPIFNRGEEQNLWKSSTTSDATSRKNPKQQLFSNQQESSEDRFNPVSSNAADFGVTDRNRPTLTPISGIVPDLQNRHLASYF</sequence>
<proteinExistence type="predicted"/>
<dbReference type="InterPro" id="IPR000504">
    <property type="entry name" value="RRM_dom"/>
</dbReference>
<evidence type="ECO:0000256" key="3">
    <source>
        <dbReference type="SAM" id="MobiDB-lite"/>
    </source>
</evidence>
<dbReference type="SUPFAM" id="SSF54928">
    <property type="entry name" value="RNA-binding domain, RBD"/>
    <property type="match status" value="1"/>
</dbReference>
<feature type="compositionally biased region" description="Polar residues" evidence="3">
    <location>
        <begin position="822"/>
        <end position="831"/>
    </location>
</feature>
<dbReference type="InterPro" id="IPR034261">
    <property type="entry name" value="CNOT4_RRM"/>
</dbReference>
<dbReference type="Gene3D" id="3.30.40.10">
    <property type="entry name" value="Zinc/RING finger domain, C3HC4 (zinc finger)"/>
    <property type="match status" value="1"/>
</dbReference>
<evidence type="ECO:0000259" key="5">
    <source>
        <dbReference type="PROSITE" id="PS50102"/>
    </source>
</evidence>
<dbReference type="PANTHER" id="PTHR12603:SF0">
    <property type="entry name" value="CCR4-NOT TRANSCRIPTION COMPLEX SUBUNIT 4"/>
    <property type="match status" value="1"/>
</dbReference>
<evidence type="ECO:0000313" key="7">
    <source>
        <dbReference type="Proteomes" id="UP001552299"/>
    </source>
</evidence>
<dbReference type="SUPFAM" id="SSF57850">
    <property type="entry name" value="RING/U-box"/>
    <property type="match status" value="1"/>
</dbReference>
<dbReference type="Proteomes" id="UP001552299">
    <property type="component" value="Unassembled WGS sequence"/>
</dbReference>
<feature type="compositionally biased region" description="Polar residues" evidence="3">
    <location>
        <begin position="806"/>
        <end position="815"/>
    </location>
</feature>
<dbReference type="InterPro" id="IPR013083">
    <property type="entry name" value="Znf_RING/FYVE/PHD"/>
</dbReference>
<dbReference type="PROSITE" id="PS50089">
    <property type="entry name" value="ZF_RING_2"/>
    <property type="match status" value="1"/>
</dbReference>
<dbReference type="EMBL" id="JANQDX010000004">
    <property type="protein sequence ID" value="KAL0925138.1"/>
    <property type="molecule type" value="Genomic_DNA"/>
</dbReference>
<dbReference type="InterPro" id="IPR003954">
    <property type="entry name" value="RRM_euk-type"/>
</dbReference>
<feature type="domain" description="RING-type" evidence="4">
    <location>
        <begin position="21"/>
        <end position="69"/>
    </location>
</feature>
<feature type="region of interest" description="Disordered" evidence="3">
    <location>
        <begin position="739"/>
        <end position="777"/>
    </location>
</feature>
<dbReference type="PROSITE" id="PS50102">
    <property type="entry name" value="RRM"/>
    <property type="match status" value="1"/>
</dbReference>
<comment type="caution">
    <text evidence="6">The sequence shown here is derived from an EMBL/GenBank/DDBJ whole genome shotgun (WGS) entry which is preliminary data.</text>
</comment>
<feature type="domain" description="RRM" evidence="5">
    <location>
        <begin position="121"/>
        <end position="206"/>
    </location>
</feature>
<protein>
    <recommendedName>
        <fullName evidence="8">CCR4-NOT transcription complex subunit 4</fullName>
    </recommendedName>
</protein>
<organism evidence="6 7">
    <name type="scientific">Dendrobium thyrsiflorum</name>
    <name type="common">Pinecone-like raceme dendrobium</name>
    <name type="synonym">Orchid</name>
    <dbReference type="NCBI Taxonomy" id="117978"/>
    <lineage>
        <taxon>Eukaryota</taxon>
        <taxon>Viridiplantae</taxon>
        <taxon>Streptophyta</taxon>
        <taxon>Embryophyta</taxon>
        <taxon>Tracheophyta</taxon>
        <taxon>Spermatophyta</taxon>
        <taxon>Magnoliopsida</taxon>
        <taxon>Liliopsida</taxon>
        <taxon>Asparagales</taxon>
        <taxon>Orchidaceae</taxon>
        <taxon>Epidendroideae</taxon>
        <taxon>Malaxideae</taxon>
        <taxon>Dendrobiinae</taxon>
        <taxon>Dendrobium</taxon>
    </lineage>
</organism>
<keyword evidence="1" id="KW-0863">Zinc-finger</keyword>
<evidence type="ECO:0000256" key="2">
    <source>
        <dbReference type="PROSITE-ProRule" id="PRU00176"/>
    </source>
</evidence>
<evidence type="ECO:0000313" key="6">
    <source>
        <dbReference type="EMBL" id="KAL0925138.1"/>
    </source>
</evidence>
<accession>A0ABD0VRU2</accession>
<dbReference type="InterPro" id="IPR012677">
    <property type="entry name" value="Nucleotide-bd_a/b_plait_sf"/>
</dbReference>
<dbReference type="CDD" id="cd12438">
    <property type="entry name" value="RRM_CNOT4"/>
    <property type="match status" value="1"/>
</dbReference>
<keyword evidence="2" id="KW-0694">RNA-binding</keyword>
<dbReference type="Pfam" id="PF14570">
    <property type="entry name" value="zf-RING_4"/>
    <property type="match status" value="1"/>
</dbReference>
<dbReference type="CDD" id="cd16618">
    <property type="entry name" value="mRING-HC-C4C4_CNOT4"/>
    <property type="match status" value="1"/>
</dbReference>
<evidence type="ECO:0000259" key="4">
    <source>
        <dbReference type="PROSITE" id="PS50089"/>
    </source>
</evidence>
<dbReference type="GO" id="GO:0003723">
    <property type="term" value="F:RNA binding"/>
    <property type="evidence" value="ECO:0007669"/>
    <property type="project" value="UniProtKB-UniRule"/>
</dbReference>
<dbReference type="InterPro" id="IPR035979">
    <property type="entry name" value="RBD_domain_sf"/>
</dbReference>
<feature type="region of interest" description="Disordered" evidence="3">
    <location>
        <begin position="789"/>
        <end position="853"/>
    </location>
</feature>
<dbReference type="GO" id="GO:0008270">
    <property type="term" value="F:zinc ion binding"/>
    <property type="evidence" value="ECO:0007669"/>
    <property type="project" value="UniProtKB-KW"/>
</dbReference>
<evidence type="ECO:0008006" key="8">
    <source>
        <dbReference type="Google" id="ProtNLM"/>
    </source>
</evidence>
<dbReference type="PANTHER" id="PTHR12603">
    <property type="entry name" value="CCR4-NOT TRANSCRIPTION COMPLEX RELATED"/>
    <property type="match status" value="1"/>
</dbReference>
<keyword evidence="1" id="KW-0479">Metal-binding</keyword>
<evidence type="ECO:0000256" key="1">
    <source>
        <dbReference type="PROSITE-ProRule" id="PRU00175"/>
    </source>
</evidence>
<gene>
    <name evidence="6" type="ORF">M5K25_003448</name>
</gene>
<reference evidence="6 7" key="1">
    <citation type="journal article" date="2024" name="Plant Biotechnol. J.">
        <title>Dendrobium thyrsiflorum genome and its molecular insights into genes involved in important horticultural traits.</title>
        <authorList>
            <person name="Chen B."/>
            <person name="Wang J.Y."/>
            <person name="Zheng P.J."/>
            <person name="Li K.L."/>
            <person name="Liang Y.M."/>
            <person name="Chen X.F."/>
            <person name="Zhang C."/>
            <person name="Zhao X."/>
            <person name="He X."/>
            <person name="Zhang G.Q."/>
            <person name="Liu Z.J."/>
            <person name="Xu Q."/>
        </authorList>
    </citation>
    <scope>NUCLEOTIDE SEQUENCE [LARGE SCALE GENOMIC DNA]</scope>
    <source>
        <strain evidence="6">GZMU011</strain>
    </source>
</reference>
<dbReference type="InterPro" id="IPR039515">
    <property type="entry name" value="NOT4_mRING-HC-C4C4"/>
</dbReference>
<dbReference type="SMART" id="SM00361">
    <property type="entry name" value="RRM_1"/>
    <property type="match status" value="1"/>
</dbReference>
<dbReference type="AlphaFoldDB" id="A0ABD0VRU2"/>
<feature type="compositionally biased region" description="Polar residues" evidence="3">
    <location>
        <begin position="753"/>
        <end position="777"/>
    </location>
</feature>